<protein>
    <recommendedName>
        <fullName evidence="3">HTH tetR-type domain-containing protein</fullName>
    </recommendedName>
</protein>
<evidence type="ECO:0000313" key="4">
    <source>
        <dbReference type="EMBL" id="GAA4987541.1"/>
    </source>
</evidence>
<evidence type="ECO:0000256" key="1">
    <source>
        <dbReference type="ARBA" id="ARBA00023125"/>
    </source>
</evidence>
<dbReference type="SUPFAM" id="SSF46689">
    <property type="entry name" value="Homeodomain-like"/>
    <property type="match status" value="1"/>
</dbReference>
<dbReference type="Pfam" id="PF00440">
    <property type="entry name" value="TetR_N"/>
    <property type="match status" value="1"/>
</dbReference>
<reference evidence="5" key="1">
    <citation type="journal article" date="2019" name="Int. J. Syst. Evol. Microbiol.">
        <title>The Global Catalogue of Microorganisms (GCM) 10K type strain sequencing project: providing services to taxonomists for standard genome sequencing and annotation.</title>
        <authorList>
            <consortium name="The Broad Institute Genomics Platform"/>
            <consortium name="The Broad Institute Genome Sequencing Center for Infectious Disease"/>
            <person name="Wu L."/>
            <person name="Ma J."/>
        </authorList>
    </citation>
    <scope>NUCLEOTIDE SEQUENCE [LARGE SCALE GENOMIC DNA]</scope>
    <source>
        <strain evidence="5">JCM 17986</strain>
    </source>
</reference>
<dbReference type="PROSITE" id="PS50977">
    <property type="entry name" value="HTH_TETR_2"/>
    <property type="match status" value="1"/>
</dbReference>
<dbReference type="InterPro" id="IPR009057">
    <property type="entry name" value="Homeodomain-like_sf"/>
</dbReference>
<feature type="domain" description="HTH tetR-type" evidence="3">
    <location>
        <begin position="6"/>
        <end position="67"/>
    </location>
</feature>
<comment type="caution">
    <text evidence="4">The sequence shown here is derived from an EMBL/GenBank/DDBJ whole genome shotgun (WGS) entry which is preliminary data.</text>
</comment>
<organism evidence="4 5">
    <name type="scientific">Yinghuangia aomiensis</name>
    <dbReference type="NCBI Taxonomy" id="676205"/>
    <lineage>
        <taxon>Bacteria</taxon>
        <taxon>Bacillati</taxon>
        <taxon>Actinomycetota</taxon>
        <taxon>Actinomycetes</taxon>
        <taxon>Kitasatosporales</taxon>
        <taxon>Streptomycetaceae</taxon>
        <taxon>Yinghuangia</taxon>
    </lineage>
</organism>
<keyword evidence="1 2" id="KW-0238">DNA-binding</keyword>
<dbReference type="RefSeq" id="WP_345679637.1">
    <property type="nucleotide sequence ID" value="NZ_BAABHS010000033.1"/>
</dbReference>
<sequence length="228" mass="24646">MAPDPEPTRRKLMDAATRLFAERGVNAVSQAEIVRAAGQRNTAALVYHFKNREGILHAIVAENVDRIRTRRLAMLGEAVAASRTAVRPVVEALVRPLADLSDGDWRDRAYLQIHADLTGHPVWSTDEVRELMFRGGALEVLRVLAQRCPAMSNDIQEIRSLLVAGFVSRAAAARARAIAEGTPQHGFRMSHAKFVANLVDVAVAAMTAPVSDETLAADGPLETEPAGG</sequence>
<name>A0ABP9I428_9ACTN</name>
<dbReference type="InterPro" id="IPR001647">
    <property type="entry name" value="HTH_TetR"/>
</dbReference>
<evidence type="ECO:0000256" key="2">
    <source>
        <dbReference type="PROSITE-ProRule" id="PRU00335"/>
    </source>
</evidence>
<dbReference type="EMBL" id="BAABHS010000033">
    <property type="protein sequence ID" value="GAA4987541.1"/>
    <property type="molecule type" value="Genomic_DNA"/>
</dbReference>
<dbReference type="Proteomes" id="UP001500466">
    <property type="component" value="Unassembled WGS sequence"/>
</dbReference>
<evidence type="ECO:0000313" key="5">
    <source>
        <dbReference type="Proteomes" id="UP001500466"/>
    </source>
</evidence>
<gene>
    <name evidence="4" type="ORF">GCM10023205_67960</name>
</gene>
<accession>A0ABP9I428</accession>
<feature type="DNA-binding region" description="H-T-H motif" evidence="2">
    <location>
        <begin position="30"/>
        <end position="49"/>
    </location>
</feature>
<evidence type="ECO:0000259" key="3">
    <source>
        <dbReference type="PROSITE" id="PS50977"/>
    </source>
</evidence>
<dbReference type="Gene3D" id="1.10.357.10">
    <property type="entry name" value="Tetracycline Repressor, domain 2"/>
    <property type="match status" value="1"/>
</dbReference>
<keyword evidence="5" id="KW-1185">Reference proteome</keyword>
<proteinExistence type="predicted"/>